<name>A0ABS5Y3Y9_9CYAN</name>
<protein>
    <submittedName>
        <fullName evidence="1">Uncharacterized protein</fullName>
    </submittedName>
</protein>
<reference evidence="1 2" key="1">
    <citation type="journal article" date="2021" name="Mar. Drugs">
        <title>Genome Reduction and Secondary Metabolism of the Marine Sponge-Associated Cyanobacterium Leptothoe.</title>
        <authorList>
            <person name="Konstantinou D."/>
            <person name="Popin R.V."/>
            <person name="Fewer D.P."/>
            <person name="Sivonen K."/>
            <person name="Gkelis S."/>
        </authorList>
    </citation>
    <scope>NUCLEOTIDE SEQUENCE [LARGE SCALE GENOMIC DNA]</scope>
    <source>
        <strain evidence="1 2">TAU-MAC 1615</strain>
    </source>
</reference>
<sequence>MSTNKFKARDFFKDVDLGEHSPESLTTVKKIIAYSKASDLELCTEIKRLKKIEAQAQKDLESFQPVEGTLTALALVMSQDDMHALGGLKRINSEVIKELVSRCNVQEKTTEKSNDSQG</sequence>
<dbReference type="RefSeq" id="WP_215618442.1">
    <property type="nucleotide sequence ID" value="NZ_JADOER010000009.1"/>
</dbReference>
<organism evidence="1 2">
    <name type="scientific">Leptothoe kymatousa TAU-MAC 1615</name>
    <dbReference type="NCBI Taxonomy" id="2364775"/>
    <lineage>
        <taxon>Bacteria</taxon>
        <taxon>Bacillati</taxon>
        <taxon>Cyanobacteriota</taxon>
        <taxon>Cyanophyceae</taxon>
        <taxon>Nodosilineales</taxon>
        <taxon>Cymatolegaceae</taxon>
        <taxon>Leptothoe</taxon>
        <taxon>Leptothoe kymatousa</taxon>
    </lineage>
</organism>
<evidence type="ECO:0000313" key="1">
    <source>
        <dbReference type="EMBL" id="MBT9312542.1"/>
    </source>
</evidence>
<dbReference type="Proteomes" id="UP001196661">
    <property type="component" value="Unassembled WGS sequence"/>
</dbReference>
<proteinExistence type="predicted"/>
<keyword evidence="2" id="KW-1185">Reference proteome</keyword>
<dbReference type="EMBL" id="JADOER010000009">
    <property type="protein sequence ID" value="MBT9312542.1"/>
    <property type="molecule type" value="Genomic_DNA"/>
</dbReference>
<evidence type="ECO:0000313" key="2">
    <source>
        <dbReference type="Proteomes" id="UP001196661"/>
    </source>
</evidence>
<accession>A0ABS5Y3Y9</accession>
<gene>
    <name evidence="1" type="ORF">IXB28_10020</name>
</gene>
<comment type="caution">
    <text evidence="1">The sequence shown here is derived from an EMBL/GenBank/DDBJ whole genome shotgun (WGS) entry which is preliminary data.</text>
</comment>